<dbReference type="InterPro" id="IPR013128">
    <property type="entry name" value="Peptidase_C1A"/>
</dbReference>
<feature type="domain" description="Peptidase C1A papain C-terminal" evidence="3">
    <location>
        <begin position="122"/>
        <end position="335"/>
    </location>
</feature>
<feature type="signal peptide" evidence="2">
    <location>
        <begin position="1"/>
        <end position="19"/>
    </location>
</feature>
<dbReference type="WBParaSite" id="EEL_0000750401-mRNA-1">
    <property type="protein sequence ID" value="EEL_0000750401-mRNA-1"/>
    <property type="gene ID" value="EEL_0000750401"/>
</dbReference>
<reference evidence="6" key="1">
    <citation type="submission" date="2017-02" db="UniProtKB">
        <authorList>
            <consortium name="WormBaseParasite"/>
        </authorList>
    </citation>
    <scope>IDENTIFICATION</scope>
</reference>
<dbReference type="InterPro" id="IPR000668">
    <property type="entry name" value="Peptidase_C1A_C"/>
</dbReference>
<keyword evidence="5" id="KW-1185">Reference proteome</keyword>
<evidence type="ECO:0000259" key="3">
    <source>
        <dbReference type="SMART" id="SM00645"/>
    </source>
</evidence>
<evidence type="ECO:0000313" key="5">
    <source>
        <dbReference type="Proteomes" id="UP000050640"/>
    </source>
</evidence>
<dbReference type="AlphaFoldDB" id="A0A0R3RYX9"/>
<dbReference type="InterPro" id="IPR038765">
    <property type="entry name" value="Papain-like_cys_pep_sf"/>
</dbReference>
<feature type="domain" description="Cathepsin propeptide inhibitor" evidence="4">
    <location>
        <begin position="33"/>
        <end position="90"/>
    </location>
</feature>
<evidence type="ECO:0000313" key="6">
    <source>
        <dbReference type="WBParaSite" id="EEL_0000750401-mRNA-1"/>
    </source>
</evidence>
<dbReference type="SUPFAM" id="SSF54001">
    <property type="entry name" value="Cysteine proteinases"/>
    <property type="match status" value="1"/>
</dbReference>
<evidence type="ECO:0000256" key="1">
    <source>
        <dbReference type="ARBA" id="ARBA00008455"/>
    </source>
</evidence>
<evidence type="ECO:0000259" key="4">
    <source>
        <dbReference type="SMART" id="SM00848"/>
    </source>
</evidence>
<dbReference type="GO" id="GO:0006508">
    <property type="term" value="P:proteolysis"/>
    <property type="evidence" value="ECO:0007669"/>
    <property type="project" value="InterPro"/>
</dbReference>
<name>A0A0R3RYX9_9BILA</name>
<dbReference type="InterPro" id="IPR013201">
    <property type="entry name" value="Prot_inhib_I29"/>
</dbReference>
<dbReference type="PANTHER" id="PTHR12411">
    <property type="entry name" value="CYSTEINE PROTEASE FAMILY C1-RELATED"/>
    <property type="match status" value="1"/>
</dbReference>
<dbReference type="Gene3D" id="3.90.70.10">
    <property type="entry name" value="Cysteine proteinases"/>
    <property type="match status" value="1"/>
</dbReference>
<dbReference type="SMART" id="SM00848">
    <property type="entry name" value="Inhibitor_I29"/>
    <property type="match status" value="1"/>
</dbReference>
<protein>
    <submittedName>
        <fullName evidence="6">Papain family cysteine protease</fullName>
    </submittedName>
</protein>
<dbReference type="GO" id="GO:0008234">
    <property type="term" value="F:cysteine-type peptidase activity"/>
    <property type="evidence" value="ECO:0007669"/>
    <property type="project" value="InterPro"/>
</dbReference>
<dbReference type="InterPro" id="IPR039417">
    <property type="entry name" value="Peptidase_C1A_papain-like"/>
</dbReference>
<dbReference type="STRING" id="1147741.A0A0R3RYX9"/>
<dbReference type="Pfam" id="PF08246">
    <property type="entry name" value="Inhibitor_I29"/>
    <property type="match status" value="1"/>
</dbReference>
<dbReference type="SMART" id="SM00645">
    <property type="entry name" value="Pept_C1"/>
    <property type="match status" value="1"/>
</dbReference>
<dbReference type="Pfam" id="PF00112">
    <property type="entry name" value="Peptidase_C1"/>
    <property type="match status" value="1"/>
</dbReference>
<sequence length="335" mass="38443">MLSILVLTVMLTRLPDTCSNTTMYSTSQIKKLYDKFLIKYPRDFSKDMISYRERLKIFQENVYLIEKSNNENSTATYEVTKFADWADEELDAFSGSLSKPDRYVFRYSGHGWIHVVSDGSPYPSRWDWRERGGVTAVKSQSYKCNSCYAYAVTAVIESLLAIKYQQYIPLSEHEMLDCDYTNNGCESGSIMRSLERGKYIGYTQEVNYPTQLGNNYYCPLHGQIFVKKLYQIDPDPNAIAWFVANVAPVASNLAFLKRYVFYKSGIIPGSSECSIMEPNHAAEVIGYGIENGKKYWLLKNSWGEWWVQWGDQGFFKMERGINACQVETYVASAGL</sequence>
<accession>A0A0R3RYX9</accession>
<dbReference type="CDD" id="cd02248">
    <property type="entry name" value="Peptidase_C1A"/>
    <property type="match status" value="1"/>
</dbReference>
<organism evidence="5 6">
    <name type="scientific">Elaeophora elaphi</name>
    <dbReference type="NCBI Taxonomy" id="1147741"/>
    <lineage>
        <taxon>Eukaryota</taxon>
        <taxon>Metazoa</taxon>
        <taxon>Ecdysozoa</taxon>
        <taxon>Nematoda</taxon>
        <taxon>Chromadorea</taxon>
        <taxon>Rhabditida</taxon>
        <taxon>Spirurina</taxon>
        <taxon>Spiruromorpha</taxon>
        <taxon>Filarioidea</taxon>
        <taxon>Onchocercidae</taxon>
        <taxon>Elaeophora</taxon>
    </lineage>
</organism>
<feature type="chain" id="PRO_5018717849" evidence="2">
    <location>
        <begin position="20"/>
        <end position="335"/>
    </location>
</feature>
<dbReference type="Proteomes" id="UP000050640">
    <property type="component" value="Unplaced"/>
</dbReference>
<comment type="similarity">
    <text evidence="1">Belongs to the peptidase C1 family.</text>
</comment>
<proteinExistence type="inferred from homology"/>
<keyword evidence="2" id="KW-0732">Signal</keyword>
<evidence type="ECO:0000256" key="2">
    <source>
        <dbReference type="SAM" id="SignalP"/>
    </source>
</evidence>